<dbReference type="GO" id="GO:0015012">
    <property type="term" value="P:heparan sulfate proteoglycan biosynthetic process"/>
    <property type="evidence" value="ECO:0007669"/>
    <property type="project" value="UniProtKB-ARBA"/>
</dbReference>
<keyword evidence="3" id="KW-0808">Transferase</keyword>
<sequence length="671" mass="77108">MLPLIHLICGRSFRLDLSFTACALVAAFLGWFLGGYFLELDFGKNESLVVNRTISTSYIAKHTSSKKYEQIRAFHNCNSWSCFNPYRCASYGSKTLAFYAIWDDEHFFLNTTKLSALRKLLYNHTYLKKYFITKHSEACLSVFFVQPDIHNSSLLSELFSTIPSWYEGENSLIFDLIVDRYPTNDKLFANMKTGKAMIASCRLQKFLYRKDFDLKLPYLIPTAGQQTVFQTRHRPRLWLIAIAQPLTNRRMQKEIRLLANHSPLDILVLSTCSLLHIRKHCSLRGHLVSYPEILQVHFCLIFGDSLLAMIELSYSLMTGCIPIIVGNNCVLPFEELIDWSRCSLRIANEHLHLVIKKLKENYPPKRIEILRNYGQWIWKNHFASFETVMLSVFSALERRLFSLPPFLWTARNVILDKSSRLLDNQPLLFLNRKTVSNGFTSLILSRGQQAQLLNILTVLAQVSFCKHVIVSWSGGLPTFSKVRQFTKSETPVVCQAKNVYMMFTTEWYTLLNSLKVTFLFSEEGHFRIPNAKKIHEEAVLLIDECDCITASGIEAAFNVWQQSPSQLVILEEYDGSKVSISSGAIFHKFYTYVANKLKLSTANACEKAIFEMLIAQATKFPILKVDVGQFRNHLVDKCFSNGIQAFCSSLTMQYVNHINESDFYAYAVKNK</sequence>
<evidence type="ECO:0000259" key="11">
    <source>
        <dbReference type="Pfam" id="PF09258"/>
    </source>
</evidence>
<dbReference type="GO" id="GO:0016757">
    <property type="term" value="F:glycosyltransferase activity"/>
    <property type="evidence" value="ECO:0007669"/>
    <property type="project" value="InterPro"/>
</dbReference>
<evidence type="ECO:0000256" key="1">
    <source>
        <dbReference type="ARBA" id="ARBA00004648"/>
    </source>
</evidence>
<dbReference type="EMBL" id="JYDJ01000074">
    <property type="protein sequence ID" value="KRX45550.1"/>
    <property type="molecule type" value="Genomic_DNA"/>
</dbReference>
<dbReference type="AlphaFoldDB" id="A0A0V0U2Q9"/>
<proteinExistence type="inferred from homology"/>
<keyword evidence="5" id="KW-0256">Endoplasmic reticulum</keyword>
<feature type="transmembrane region" description="Helical" evidence="9">
    <location>
        <begin position="17"/>
        <end position="38"/>
    </location>
</feature>
<comment type="similarity">
    <text evidence="2">Belongs to the glycosyltransferase 47 family.</text>
</comment>
<keyword evidence="6 9" id="KW-1133">Transmembrane helix</keyword>
<keyword evidence="13" id="KW-1185">Reference proteome</keyword>
<feature type="domain" description="Glycosyl transferase 64" evidence="11">
    <location>
        <begin position="439"/>
        <end position="568"/>
    </location>
</feature>
<dbReference type="Pfam" id="PF09258">
    <property type="entry name" value="Glyco_transf_64"/>
    <property type="match status" value="1"/>
</dbReference>
<evidence type="ECO:0000313" key="12">
    <source>
        <dbReference type="EMBL" id="KRX45550.1"/>
    </source>
</evidence>
<gene>
    <name evidence="12" type="primary">Ext2</name>
    <name evidence="12" type="ORF">T05_12356</name>
</gene>
<dbReference type="InterPro" id="IPR015338">
    <property type="entry name" value="GT64_dom"/>
</dbReference>
<dbReference type="PANTHER" id="PTHR11062">
    <property type="entry name" value="EXOSTOSIN HEPARAN SULFATE GLYCOSYLTRANSFERASE -RELATED"/>
    <property type="match status" value="1"/>
</dbReference>
<evidence type="ECO:0000256" key="8">
    <source>
        <dbReference type="ARBA" id="ARBA00023157"/>
    </source>
</evidence>
<keyword evidence="4 9" id="KW-0812">Transmembrane</keyword>
<dbReference type="Proteomes" id="UP000055048">
    <property type="component" value="Unassembled WGS sequence"/>
</dbReference>
<protein>
    <submittedName>
        <fullName evidence="12">Exostosin-2</fullName>
    </submittedName>
</protein>
<dbReference type="OrthoDB" id="5954868at2759"/>
<comment type="subcellular location">
    <subcellularLocation>
        <location evidence="1">Endoplasmic reticulum membrane</location>
        <topology evidence="1">Single-pass type II membrane protein</topology>
    </subcellularLocation>
</comment>
<reference evidence="12 13" key="1">
    <citation type="submission" date="2015-01" db="EMBL/GenBank/DDBJ databases">
        <title>Evolution of Trichinella species and genotypes.</title>
        <authorList>
            <person name="Korhonen P.K."/>
            <person name="Edoardo P."/>
            <person name="Giuseppe L.R."/>
            <person name="Gasser R.B."/>
        </authorList>
    </citation>
    <scope>NUCLEOTIDE SEQUENCE [LARGE SCALE GENOMIC DNA]</scope>
    <source>
        <strain evidence="12">ISS417</strain>
    </source>
</reference>
<dbReference type="GO" id="GO:0005794">
    <property type="term" value="C:Golgi apparatus"/>
    <property type="evidence" value="ECO:0007669"/>
    <property type="project" value="TreeGrafter"/>
</dbReference>
<dbReference type="STRING" id="144512.A0A0V0U2Q9"/>
<dbReference type="InterPro" id="IPR004263">
    <property type="entry name" value="Exostosin"/>
</dbReference>
<evidence type="ECO:0000256" key="7">
    <source>
        <dbReference type="ARBA" id="ARBA00023136"/>
    </source>
</evidence>
<dbReference type="GO" id="GO:0005789">
    <property type="term" value="C:endoplasmic reticulum membrane"/>
    <property type="evidence" value="ECO:0007669"/>
    <property type="project" value="UniProtKB-SubCell"/>
</dbReference>
<dbReference type="Pfam" id="PF03016">
    <property type="entry name" value="Exostosin_GT47"/>
    <property type="match status" value="1"/>
</dbReference>
<evidence type="ECO:0000259" key="10">
    <source>
        <dbReference type="Pfam" id="PF03016"/>
    </source>
</evidence>
<evidence type="ECO:0000256" key="9">
    <source>
        <dbReference type="SAM" id="Phobius"/>
    </source>
</evidence>
<evidence type="ECO:0000256" key="2">
    <source>
        <dbReference type="ARBA" id="ARBA00010271"/>
    </source>
</evidence>
<dbReference type="PANTHER" id="PTHR11062:SF73">
    <property type="entry name" value="EXOSTOSIN-LIKE 3"/>
    <property type="match status" value="1"/>
</dbReference>
<accession>A0A0V0U2Q9</accession>
<evidence type="ECO:0000256" key="6">
    <source>
        <dbReference type="ARBA" id="ARBA00022989"/>
    </source>
</evidence>
<dbReference type="InterPro" id="IPR040911">
    <property type="entry name" value="Exostosin_GT47"/>
</dbReference>
<evidence type="ECO:0000256" key="5">
    <source>
        <dbReference type="ARBA" id="ARBA00022824"/>
    </source>
</evidence>
<evidence type="ECO:0000256" key="3">
    <source>
        <dbReference type="ARBA" id="ARBA00022679"/>
    </source>
</evidence>
<dbReference type="InterPro" id="IPR029044">
    <property type="entry name" value="Nucleotide-diphossugar_trans"/>
</dbReference>
<keyword evidence="8" id="KW-1015">Disulfide bond</keyword>
<name>A0A0V0U2Q9_9BILA</name>
<dbReference type="Gene3D" id="3.90.550.10">
    <property type="entry name" value="Spore Coat Polysaccharide Biosynthesis Protein SpsA, Chain A"/>
    <property type="match status" value="1"/>
</dbReference>
<feature type="domain" description="Exostosin GT47" evidence="10">
    <location>
        <begin position="150"/>
        <end position="356"/>
    </location>
</feature>
<keyword evidence="7 9" id="KW-0472">Membrane</keyword>
<organism evidence="12 13">
    <name type="scientific">Trichinella murrelli</name>
    <dbReference type="NCBI Taxonomy" id="144512"/>
    <lineage>
        <taxon>Eukaryota</taxon>
        <taxon>Metazoa</taxon>
        <taxon>Ecdysozoa</taxon>
        <taxon>Nematoda</taxon>
        <taxon>Enoplea</taxon>
        <taxon>Dorylaimia</taxon>
        <taxon>Trichinellida</taxon>
        <taxon>Trichinellidae</taxon>
        <taxon>Trichinella</taxon>
    </lineage>
</organism>
<comment type="caution">
    <text evidence="12">The sequence shown here is derived from an EMBL/GenBank/DDBJ whole genome shotgun (WGS) entry which is preliminary data.</text>
</comment>
<evidence type="ECO:0000313" key="13">
    <source>
        <dbReference type="Proteomes" id="UP000055048"/>
    </source>
</evidence>
<evidence type="ECO:0000256" key="4">
    <source>
        <dbReference type="ARBA" id="ARBA00022692"/>
    </source>
</evidence>